<sequence>MTTGSKIEWTEMTWNPTVGCTKVSPGCKNCYAERMAERLQAMGAAGYANGFELTMLATRLDDPLKRRKPTVYFVNSMSDLFHEGIPFSFVDQVFETIIKADWHTFQILTKRADRMAEYFKGKIAPRNAWLGVSVEDRKYGLPRIDHLRTVDAAVRFLSVEPLLEDLVEINLKDIHWVIVGGESGPKARPMRQEWVETIQYECEEQGAAFFFKQWGGWGADGKKRAKKYNGRSINGRTYDEMPAQL</sequence>
<dbReference type="EMBL" id="WHJH01000015">
    <property type="protein sequence ID" value="NHZ90306.1"/>
    <property type="molecule type" value="Genomic_DNA"/>
</dbReference>
<proteinExistence type="predicted"/>
<comment type="caution">
    <text evidence="1">The sequence shown here is derived from an EMBL/GenBank/DDBJ whole genome shotgun (WGS) entry which is preliminary data.</text>
</comment>
<gene>
    <name evidence="1" type="ORF">F2P45_14955</name>
</gene>
<evidence type="ECO:0000313" key="1">
    <source>
        <dbReference type="EMBL" id="NHZ90306.1"/>
    </source>
</evidence>
<evidence type="ECO:0000313" key="2">
    <source>
        <dbReference type="Proteomes" id="UP000609726"/>
    </source>
</evidence>
<dbReference type="Proteomes" id="UP000609726">
    <property type="component" value="Unassembled WGS sequence"/>
</dbReference>
<dbReference type="RefSeq" id="WP_166876385.1">
    <property type="nucleotide sequence ID" value="NZ_WHJH01000015.1"/>
</dbReference>
<keyword evidence="2" id="KW-1185">Reference proteome</keyword>
<dbReference type="Pfam" id="PF07505">
    <property type="entry name" value="DUF5131"/>
    <property type="match status" value="1"/>
</dbReference>
<protein>
    <submittedName>
        <fullName evidence="1">DUF5131 family protein</fullName>
    </submittedName>
</protein>
<name>A0ABX0NTR4_9BURK</name>
<accession>A0ABX0NTR4</accession>
<reference evidence="1 2" key="1">
    <citation type="submission" date="2019-10" db="EMBL/GenBank/DDBJ databases">
        <title>Taxonomy of Antarctic Massilia spp.: description of Massilia rubra sp. nov., Massilia aquatica sp. nov., Massilia mucilaginosa sp. nov., Massilia frigida sp. nov. isolated from streams, lakes and regoliths.</title>
        <authorList>
            <person name="Holochova P."/>
            <person name="Sedlacek I."/>
            <person name="Kralova S."/>
            <person name="Maslanova I."/>
            <person name="Busse H.-J."/>
            <person name="Stankova E."/>
            <person name="Vrbovska V."/>
            <person name="Kovarovic V."/>
            <person name="Bartak M."/>
            <person name="Svec P."/>
            <person name="Pantucek R."/>
        </authorList>
    </citation>
    <scope>NUCLEOTIDE SEQUENCE [LARGE SCALE GENOMIC DNA]</scope>
    <source>
        <strain evidence="1 2">CCM 8733</strain>
    </source>
</reference>
<dbReference type="InterPro" id="IPR011101">
    <property type="entry name" value="DUF5131"/>
</dbReference>
<organism evidence="1 2">
    <name type="scientific">Massilia mucilaginosa</name>
    <dbReference type="NCBI Taxonomy" id="2609282"/>
    <lineage>
        <taxon>Bacteria</taxon>
        <taxon>Pseudomonadati</taxon>
        <taxon>Pseudomonadota</taxon>
        <taxon>Betaproteobacteria</taxon>
        <taxon>Burkholderiales</taxon>
        <taxon>Oxalobacteraceae</taxon>
        <taxon>Telluria group</taxon>
        <taxon>Massilia</taxon>
    </lineage>
</organism>